<reference evidence="2" key="1">
    <citation type="journal article" date="2019" name="Int. J. Syst. Evol. Microbiol.">
        <title>The Global Catalogue of Microorganisms (GCM) 10K type strain sequencing project: providing services to taxonomists for standard genome sequencing and annotation.</title>
        <authorList>
            <consortium name="The Broad Institute Genomics Platform"/>
            <consortium name="The Broad Institute Genome Sequencing Center for Infectious Disease"/>
            <person name="Wu L."/>
            <person name="Ma J."/>
        </authorList>
    </citation>
    <scope>NUCLEOTIDE SEQUENCE [LARGE SCALE GENOMIC DNA]</scope>
    <source>
        <strain evidence="2">CGMCC 4.7329</strain>
    </source>
</reference>
<protein>
    <submittedName>
        <fullName evidence="1">Uncharacterized protein</fullName>
    </submittedName>
</protein>
<dbReference type="InterPro" id="IPR036170">
    <property type="entry name" value="YezG-like_sf"/>
</dbReference>
<sequence>MSEQAPDPADQLVDALAAAGPDGWRRFEAVFALTVIGGVAFVVYADETDRPFRVDPAPAVLELAKKLREDSAGHGDGPWWRMIVRGDLGGDREIEYDYGHEPFPEDQLLVPEAYLIDLEAHPRDRVPVWLAAYVFHNDRQSRSPKVAAAGTVTDRAAGRTAIPAPGEFPALPLMLARWAVIAAAFVAVGSERGPRIMPALGIFEGAARSGSTLHVLPGGRAVLSGGVWDAPELDAAYNRRAPFPEVYAGAPEWVTDQVLNSRARRGLLSFCYWWDNDRWYRGDSPTAAQVSSAVPGVWSASDVVDVLCAAAISDPLPRHRVAAADLVAAAEAGTVTRGIVAAFFDEPAHDLAGALCELSMTGLVVS</sequence>
<accession>A0ABQ2KWX0</accession>
<proteinExistence type="predicted"/>
<comment type="caution">
    <text evidence="1">The sequence shown here is derived from an EMBL/GenBank/DDBJ whole genome shotgun (WGS) entry which is preliminary data.</text>
</comment>
<dbReference type="RefSeq" id="WP_189033520.1">
    <property type="nucleotide sequence ID" value="NZ_BMNE01000007.1"/>
</dbReference>
<keyword evidence="2" id="KW-1185">Reference proteome</keyword>
<dbReference type="EMBL" id="BMNE01000007">
    <property type="protein sequence ID" value="GGN94107.1"/>
    <property type="molecule type" value="Genomic_DNA"/>
</dbReference>
<evidence type="ECO:0000313" key="2">
    <source>
        <dbReference type="Proteomes" id="UP000658127"/>
    </source>
</evidence>
<organism evidence="1 2">
    <name type="scientific">Nocardia rhizosphaerihabitans</name>
    <dbReference type="NCBI Taxonomy" id="1691570"/>
    <lineage>
        <taxon>Bacteria</taxon>
        <taxon>Bacillati</taxon>
        <taxon>Actinomycetota</taxon>
        <taxon>Actinomycetes</taxon>
        <taxon>Mycobacteriales</taxon>
        <taxon>Nocardiaceae</taxon>
        <taxon>Nocardia</taxon>
    </lineage>
</organism>
<dbReference type="SUPFAM" id="SSF160424">
    <property type="entry name" value="BH3703-like"/>
    <property type="match status" value="1"/>
</dbReference>
<dbReference type="Proteomes" id="UP000658127">
    <property type="component" value="Unassembled WGS sequence"/>
</dbReference>
<evidence type="ECO:0000313" key="1">
    <source>
        <dbReference type="EMBL" id="GGN94107.1"/>
    </source>
</evidence>
<name>A0ABQ2KWX0_9NOCA</name>
<gene>
    <name evidence="1" type="ORF">GCM10011610_56720</name>
</gene>